<comment type="caution">
    <text evidence="2">The sequence shown here is derived from an EMBL/GenBank/DDBJ whole genome shotgun (WGS) entry which is preliminary data.</text>
</comment>
<feature type="domain" description="CRAL-TRIO" evidence="1">
    <location>
        <begin position="36"/>
        <end position="184"/>
    </location>
</feature>
<evidence type="ECO:0000259" key="1">
    <source>
        <dbReference type="PROSITE" id="PS50191"/>
    </source>
</evidence>
<evidence type="ECO:0000313" key="2">
    <source>
        <dbReference type="EMBL" id="CAL8144993.1"/>
    </source>
</evidence>
<dbReference type="Pfam" id="PF00650">
    <property type="entry name" value="CRAL_TRIO"/>
    <property type="match status" value="1"/>
</dbReference>
<organism evidence="2 3">
    <name type="scientific">Orchesella dallaii</name>
    <dbReference type="NCBI Taxonomy" id="48710"/>
    <lineage>
        <taxon>Eukaryota</taxon>
        <taxon>Metazoa</taxon>
        <taxon>Ecdysozoa</taxon>
        <taxon>Arthropoda</taxon>
        <taxon>Hexapoda</taxon>
        <taxon>Collembola</taxon>
        <taxon>Entomobryomorpha</taxon>
        <taxon>Entomobryoidea</taxon>
        <taxon>Orchesellidae</taxon>
        <taxon>Orchesellinae</taxon>
        <taxon>Orchesella</taxon>
    </lineage>
</organism>
<accession>A0ABP1S6J6</accession>
<gene>
    <name evidence="2" type="ORF">ODALV1_LOCUS30362</name>
</gene>
<dbReference type="InterPro" id="IPR001251">
    <property type="entry name" value="CRAL-TRIO_dom"/>
</dbReference>
<name>A0ABP1S6J6_9HEXA</name>
<dbReference type="PANTHER" id="PTHR23324">
    <property type="entry name" value="SEC14 RELATED PROTEIN"/>
    <property type="match status" value="1"/>
</dbReference>
<dbReference type="InterPro" id="IPR051064">
    <property type="entry name" value="SEC14/CRAL-TRIO_domain"/>
</dbReference>
<dbReference type="CDD" id="cd00170">
    <property type="entry name" value="SEC14"/>
    <property type="match status" value="1"/>
</dbReference>
<dbReference type="Proteomes" id="UP001642540">
    <property type="component" value="Unassembled WGS sequence"/>
</dbReference>
<dbReference type="PANTHER" id="PTHR23324:SF83">
    <property type="entry name" value="SEC14-LIKE PROTEIN 2"/>
    <property type="match status" value="1"/>
</dbReference>
<reference evidence="2 3" key="1">
    <citation type="submission" date="2024-08" db="EMBL/GenBank/DDBJ databases">
        <authorList>
            <person name="Cucini C."/>
            <person name="Frati F."/>
        </authorList>
    </citation>
    <scope>NUCLEOTIDE SEQUENCE [LARGE SCALE GENOMIC DNA]</scope>
</reference>
<proteinExistence type="predicted"/>
<dbReference type="SUPFAM" id="SSF52087">
    <property type="entry name" value="CRAL/TRIO domain"/>
    <property type="match status" value="1"/>
</dbReference>
<dbReference type="Gene3D" id="3.40.525.10">
    <property type="entry name" value="CRAL-TRIO lipid binding domain"/>
    <property type="match status" value="1"/>
</dbReference>
<dbReference type="PROSITE" id="PS50191">
    <property type="entry name" value="CRAL_TRIO"/>
    <property type="match status" value="1"/>
</dbReference>
<protein>
    <recommendedName>
        <fullName evidence="1">CRAL-TRIO domain-containing protein</fullName>
    </recommendedName>
</protein>
<sequence length="192" mass="22745">MLRLAVQWRKEMDLDNLHLKKWNFPPHFYTSIKYRYFGRDYEGAPIAWMFMGVWTFKQMLENEDVDQIQRYCYAGVEQGLQQTIDCGSPGNVVIDLEGLSYSQATHIPTLKFAYLAFQTIEQCFPEILKAVYIINVPWIFSFAFNFFQPVIAQRTLAKTKVFNRKEEWHVECLKRFPRDSIVPELQPPMDIN</sequence>
<dbReference type="SMART" id="SM00516">
    <property type="entry name" value="SEC14"/>
    <property type="match status" value="1"/>
</dbReference>
<dbReference type="InterPro" id="IPR036865">
    <property type="entry name" value="CRAL-TRIO_dom_sf"/>
</dbReference>
<evidence type="ECO:0000313" key="3">
    <source>
        <dbReference type="Proteomes" id="UP001642540"/>
    </source>
</evidence>
<dbReference type="EMBL" id="CAXLJM020000161">
    <property type="protein sequence ID" value="CAL8144993.1"/>
    <property type="molecule type" value="Genomic_DNA"/>
</dbReference>
<keyword evidence="3" id="KW-1185">Reference proteome</keyword>